<protein>
    <submittedName>
        <fullName evidence="2">Uncharacterized protein</fullName>
    </submittedName>
</protein>
<dbReference type="PANTHER" id="PTHR42085">
    <property type="entry name" value="F-BOX DOMAIN-CONTAINING PROTEIN"/>
    <property type="match status" value="1"/>
</dbReference>
<name>A0AA39XY68_9PEZI</name>
<gene>
    <name evidence="2" type="ORF">DIS24_g9014</name>
</gene>
<dbReference type="InterPro" id="IPR038883">
    <property type="entry name" value="AN11006-like"/>
</dbReference>
<dbReference type="EMBL" id="JAUJDW010000073">
    <property type="protein sequence ID" value="KAK0642478.1"/>
    <property type="molecule type" value="Genomic_DNA"/>
</dbReference>
<evidence type="ECO:0000313" key="3">
    <source>
        <dbReference type="Proteomes" id="UP001175001"/>
    </source>
</evidence>
<organism evidence="2 3">
    <name type="scientific">Lasiodiplodia hormozganensis</name>
    <dbReference type="NCBI Taxonomy" id="869390"/>
    <lineage>
        <taxon>Eukaryota</taxon>
        <taxon>Fungi</taxon>
        <taxon>Dikarya</taxon>
        <taxon>Ascomycota</taxon>
        <taxon>Pezizomycotina</taxon>
        <taxon>Dothideomycetes</taxon>
        <taxon>Dothideomycetes incertae sedis</taxon>
        <taxon>Botryosphaeriales</taxon>
        <taxon>Botryosphaeriaceae</taxon>
        <taxon>Lasiodiplodia</taxon>
    </lineage>
</organism>
<comment type="caution">
    <text evidence="2">The sequence shown here is derived from an EMBL/GenBank/DDBJ whole genome shotgun (WGS) entry which is preliminary data.</text>
</comment>
<dbReference type="Proteomes" id="UP001175001">
    <property type="component" value="Unassembled WGS sequence"/>
</dbReference>
<keyword evidence="3" id="KW-1185">Reference proteome</keyword>
<feature type="compositionally biased region" description="Basic and acidic residues" evidence="1">
    <location>
        <begin position="7"/>
        <end position="16"/>
    </location>
</feature>
<proteinExistence type="predicted"/>
<evidence type="ECO:0000313" key="2">
    <source>
        <dbReference type="EMBL" id="KAK0642478.1"/>
    </source>
</evidence>
<evidence type="ECO:0000256" key="1">
    <source>
        <dbReference type="SAM" id="MobiDB-lite"/>
    </source>
</evidence>
<accession>A0AA39XY68</accession>
<sequence>MTRRHGRELQARKDGRQLSTPRSAQESRRSKANNVASKPWPSTIYTKEDLKPYEKFRRLYGERKYAREFPKQKQTLSFTDDLPTEIRLMVYKHLGLQAPGGFFELWGPGTWPCRAEFRDNIFNPTLDAATPIRNTFRKYAACRKVVSLMRLCKKVHGEVAELFYGEQNFRFSNSNGFVMLGAWMHTIGAPHFQCLRHVTVQIPMRDTDDRCISSLGGWKVFEQIVAKRGMRMPVYGLDHKKQQQQRVTYAQHRYDTTVTGVFQDLKSIPCLRKLELLVPWNFPLLGNLVCERGYLEQFDAVERVRHVVEDHCLDGSYWGQLAALKRDAVVSSPDLEIALVVLHGLRCMDFEADAYFVQSHLRTARWLAAYAKIMGYGFGHARWRDGTYQVVYDPDPLHAASPQLSEAASDGKLEPPEIQAGMHVQHDAPRCSEEGCVEFQVALWRHWEMIGQTW</sequence>
<dbReference type="PANTHER" id="PTHR42085:SF2">
    <property type="entry name" value="F-BOX DOMAIN-CONTAINING PROTEIN"/>
    <property type="match status" value="1"/>
</dbReference>
<reference evidence="2" key="1">
    <citation type="submission" date="2023-06" db="EMBL/GenBank/DDBJ databases">
        <title>Multi-omics analyses reveal the molecular pathogenesis toolkit of Lasiodiplodia hormozganensis, a cross-kingdom pathogen.</title>
        <authorList>
            <person name="Felix C."/>
            <person name="Meneses R."/>
            <person name="Goncalves M.F.M."/>
            <person name="Tilleman L."/>
            <person name="Duarte A.S."/>
            <person name="Jorrin-Novo J.V."/>
            <person name="Van De Peer Y."/>
            <person name="Deforce D."/>
            <person name="Van Nieuwerburgh F."/>
            <person name="Esteves A.C."/>
            <person name="Alves A."/>
        </authorList>
    </citation>
    <scope>NUCLEOTIDE SEQUENCE</scope>
    <source>
        <strain evidence="2">CBS 339.90</strain>
    </source>
</reference>
<feature type="region of interest" description="Disordered" evidence="1">
    <location>
        <begin position="1"/>
        <end position="39"/>
    </location>
</feature>
<dbReference type="AlphaFoldDB" id="A0AA39XY68"/>